<protein>
    <submittedName>
        <fullName evidence="2">Uncharacterized protein</fullName>
    </submittedName>
</protein>
<name>K0RDH6_THAOC</name>
<evidence type="ECO:0000256" key="1">
    <source>
        <dbReference type="SAM" id="MobiDB-lite"/>
    </source>
</evidence>
<dbReference type="Proteomes" id="UP000266841">
    <property type="component" value="Unassembled WGS sequence"/>
</dbReference>
<keyword evidence="3" id="KW-1185">Reference proteome</keyword>
<reference evidence="2 3" key="1">
    <citation type="journal article" date="2012" name="Genome Biol.">
        <title>Genome and low-iron response of an oceanic diatom adapted to chronic iron limitation.</title>
        <authorList>
            <person name="Lommer M."/>
            <person name="Specht M."/>
            <person name="Roy A.S."/>
            <person name="Kraemer L."/>
            <person name="Andreson R."/>
            <person name="Gutowska M.A."/>
            <person name="Wolf J."/>
            <person name="Bergner S.V."/>
            <person name="Schilhabel M.B."/>
            <person name="Klostermeier U.C."/>
            <person name="Beiko R.G."/>
            <person name="Rosenstiel P."/>
            <person name="Hippler M."/>
            <person name="Laroche J."/>
        </authorList>
    </citation>
    <scope>NUCLEOTIDE SEQUENCE [LARGE SCALE GENOMIC DNA]</scope>
    <source>
        <strain evidence="2 3">CCMP1005</strain>
    </source>
</reference>
<evidence type="ECO:0000313" key="2">
    <source>
        <dbReference type="EMBL" id="EJK44582.1"/>
    </source>
</evidence>
<proteinExistence type="predicted"/>
<sequence>MGVRRVDGSDGGDDALSLLEIIFLGRFEAFTERGLSVGERQDGDGKEEGHSTINRRARESR</sequence>
<evidence type="ECO:0000313" key="3">
    <source>
        <dbReference type="Proteomes" id="UP000266841"/>
    </source>
</evidence>
<feature type="compositionally biased region" description="Basic and acidic residues" evidence="1">
    <location>
        <begin position="39"/>
        <end position="61"/>
    </location>
</feature>
<comment type="caution">
    <text evidence="2">The sequence shown here is derived from an EMBL/GenBank/DDBJ whole genome shotgun (WGS) entry which is preliminary data.</text>
</comment>
<dbReference type="AlphaFoldDB" id="K0RDH6"/>
<feature type="non-terminal residue" evidence="2">
    <location>
        <position position="61"/>
    </location>
</feature>
<organism evidence="2 3">
    <name type="scientific">Thalassiosira oceanica</name>
    <name type="common">Marine diatom</name>
    <dbReference type="NCBI Taxonomy" id="159749"/>
    <lineage>
        <taxon>Eukaryota</taxon>
        <taxon>Sar</taxon>
        <taxon>Stramenopiles</taxon>
        <taxon>Ochrophyta</taxon>
        <taxon>Bacillariophyta</taxon>
        <taxon>Coscinodiscophyceae</taxon>
        <taxon>Thalassiosirophycidae</taxon>
        <taxon>Thalassiosirales</taxon>
        <taxon>Thalassiosiraceae</taxon>
        <taxon>Thalassiosira</taxon>
    </lineage>
</organism>
<gene>
    <name evidence="2" type="ORF">THAOC_36867</name>
</gene>
<dbReference type="EMBL" id="AGNL01049497">
    <property type="protein sequence ID" value="EJK44582.1"/>
    <property type="molecule type" value="Genomic_DNA"/>
</dbReference>
<feature type="region of interest" description="Disordered" evidence="1">
    <location>
        <begin position="35"/>
        <end position="61"/>
    </location>
</feature>
<accession>K0RDH6</accession>